<evidence type="ECO:0000256" key="3">
    <source>
        <dbReference type="ARBA" id="ARBA00022576"/>
    </source>
</evidence>
<organism evidence="9 10">
    <name type="scientific">Thalassobius vesicularis</name>
    <dbReference type="NCBI Taxonomy" id="1294297"/>
    <lineage>
        <taxon>Bacteria</taxon>
        <taxon>Pseudomonadati</taxon>
        <taxon>Pseudomonadota</taxon>
        <taxon>Alphaproteobacteria</taxon>
        <taxon>Rhodobacterales</taxon>
        <taxon>Roseobacteraceae</taxon>
        <taxon>Thalassovita</taxon>
    </lineage>
</organism>
<keyword evidence="3 7" id="KW-0032">Aminotransferase</keyword>
<keyword evidence="4 7" id="KW-0808">Transferase</keyword>
<dbReference type="Gene3D" id="3.40.640.10">
    <property type="entry name" value="Type I PLP-dependent aspartate aminotransferase-like (Major domain)"/>
    <property type="match status" value="1"/>
</dbReference>
<evidence type="ECO:0000259" key="8">
    <source>
        <dbReference type="Pfam" id="PF00155"/>
    </source>
</evidence>
<dbReference type="GO" id="GO:0006520">
    <property type="term" value="P:amino acid metabolic process"/>
    <property type="evidence" value="ECO:0007669"/>
    <property type="project" value="InterPro"/>
</dbReference>
<feature type="domain" description="Aminotransferase class I/classII large" evidence="8">
    <location>
        <begin position="57"/>
        <end position="371"/>
    </location>
</feature>
<dbReference type="InterPro" id="IPR015424">
    <property type="entry name" value="PyrdxlP-dep_Trfase"/>
</dbReference>
<accession>A0A4S3MDG5</accession>
<dbReference type="CDD" id="cd00609">
    <property type="entry name" value="AAT_like"/>
    <property type="match status" value="1"/>
</dbReference>
<dbReference type="RefSeq" id="WP_136338917.1">
    <property type="nucleotide sequence ID" value="NZ_SSMD01000003.1"/>
</dbReference>
<keyword evidence="10" id="KW-1185">Reference proteome</keyword>
<evidence type="ECO:0000313" key="10">
    <source>
        <dbReference type="Proteomes" id="UP000306113"/>
    </source>
</evidence>
<evidence type="ECO:0000256" key="5">
    <source>
        <dbReference type="ARBA" id="ARBA00022898"/>
    </source>
</evidence>
<dbReference type="PROSITE" id="PS00105">
    <property type="entry name" value="AA_TRANSFER_CLASS_1"/>
    <property type="match status" value="1"/>
</dbReference>
<comment type="caution">
    <text evidence="9">The sequence shown here is derived from an EMBL/GenBank/DDBJ whole genome shotgun (WGS) entry which is preliminary data.</text>
</comment>
<comment type="catalytic activity">
    <reaction evidence="6">
        <text>L-aspartate + 2-oxoglutarate = oxaloacetate + L-glutamate</text>
        <dbReference type="Rhea" id="RHEA:21824"/>
        <dbReference type="ChEBI" id="CHEBI:16452"/>
        <dbReference type="ChEBI" id="CHEBI:16810"/>
        <dbReference type="ChEBI" id="CHEBI:29985"/>
        <dbReference type="ChEBI" id="CHEBI:29991"/>
        <dbReference type="EC" id="2.6.1.1"/>
    </reaction>
</comment>
<dbReference type="Pfam" id="PF00155">
    <property type="entry name" value="Aminotran_1_2"/>
    <property type="match status" value="1"/>
</dbReference>
<dbReference type="EC" id="2.6.1.-" evidence="7"/>
<dbReference type="GO" id="GO:0030170">
    <property type="term" value="F:pyridoxal phosphate binding"/>
    <property type="evidence" value="ECO:0007669"/>
    <property type="project" value="InterPro"/>
</dbReference>
<gene>
    <name evidence="9" type="ORF">E7681_06745</name>
</gene>
<dbReference type="SUPFAM" id="SSF53383">
    <property type="entry name" value="PLP-dependent transferases"/>
    <property type="match status" value="1"/>
</dbReference>
<evidence type="ECO:0000256" key="7">
    <source>
        <dbReference type="RuleBase" id="RU000481"/>
    </source>
</evidence>
<dbReference type="GO" id="GO:0004069">
    <property type="term" value="F:L-aspartate:2-oxoglutarate aminotransferase activity"/>
    <property type="evidence" value="ECO:0007669"/>
    <property type="project" value="UniProtKB-EC"/>
</dbReference>
<dbReference type="PANTHER" id="PTHR46383:SF1">
    <property type="entry name" value="ASPARTATE AMINOTRANSFERASE"/>
    <property type="match status" value="1"/>
</dbReference>
<sequence>MELSQRIKGINGGGSDGWGIFYRARQMKAEGRAVTELTIGEHDIRTDPLILNHMHKTALAGTTGYAMIPGIAPLREAVAKRVQAQTGVQTLPENVLITAGGQAALYAAHHAVCNPGDRAMFIDPHYATYPGTVRANGAIPVPVPARPEAGFQPDPAVIAAHAEGATSLLINSPNNPTGVIYSRETLEGIARVVQDKDLWLISDEVYDTQVWDGAHLSPRTLPGMAERTLVIGSMSKSHAMTGSRIGWIIGPVEAITHLINLATNTNYGVPGYIQEAALFALTLGADFEARIAEPFQRRRAIALDLLARQNAVRAVPPQGAMYTMLDIRATGLDGNAFAAHLLEEHGIAVMPGESFGQAATGHIRVAMTIPDAPFSAAFQTLLDVAGELAGQA</sequence>
<keyword evidence="5" id="KW-0663">Pyridoxal phosphate</keyword>
<comment type="similarity">
    <text evidence="2 7">Belongs to the class-I pyridoxal-phosphate-dependent aminotransferase family.</text>
</comment>
<evidence type="ECO:0000313" key="9">
    <source>
        <dbReference type="EMBL" id="THD75061.1"/>
    </source>
</evidence>
<dbReference type="OrthoDB" id="9763453at2"/>
<evidence type="ECO:0000256" key="2">
    <source>
        <dbReference type="ARBA" id="ARBA00007441"/>
    </source>
</evidence>
<dbReference type="PANTHER" id="PTHR46383">
    <property type="entry name" value="ASPARTATE AMINOTRANSFERASE"/>
    <property type="match status" value="1"/>
</dbReference>
<dbReference type="EMBL" id="SSMD01000003">
    <property type="protein sequence ID" value="THD75061.1"/>
    <property type="molecule type" value="Genomic_DNA"/>
</dbReference>
<name>A0A4S3MDG5_9RHOB</name>
<dbReference type="InterPro" id="IPR004838">
    <property type="entry name" value="NHTrfase_class1_PyrdxlP-BS"/>
</dbReference>
<comment type="cofactor">
    <cofactor evidence="1 7">
        <name>pyridoxal 5'-phosphate</name>
        <dbReference type="ChEBI" id="CHEBI:597326"/>
    </cofactor>
</comment>
<dbReference type="InterPro" id="IPR050596">
    <property type="entry name" value="AspAT/PAT-like"/>
</dbReference>
<protein>
    <recommendedName>
        <fullName evidence="7">Aminotransferase</fullName>
        <ecNumber evidence="7">2.6.1.-</ecNumber>
    </recommendedName>
</protein>
<proteinExistence type="inferred from homology"/>
<evidence type="ECO:0000256" key="1">
    <source>
        <dbReference type="ARBA" id="ARBA00001933"/>
    </source>
</evidence>
<evidence type="ECO:0000256" key="6">
    <source>
        <dbReference type="ARBA" id="ARBA00049185"/>
    </source>
</evidence>
<dbReference type="AlphaFoldDB" id="A0A4S3MDG5"/>
<evidence type="ECO:0000256" key="4">
    <source>
        <dbReference type="ARBA" id="ARBA00022679"/>
    </source>
</evidence>
<dbReference type="InterPro" id="IPR004839">
    <property type="entry name" value="Aminotransferase_I/II_large"/>
</dbReference>
<reference evidence="9 10" key="1">
    <citation type="submission" date="2019-04" db="EMBL/GenBank/DDBJ databases">
        <title>Draft genome sequence of Youngimonas vesicularis.</title>
        <authorList>
            <person name="Hameed A."/>
        </authorList>
    </citation>
    <scope>NUCLEOTIDE SEQUENCE [LARGE SCALE GENOMIC DNA]</scope>
    <source>
        <strain evidence="9 10">CC-AMW-E</strain>
    </source>
</reference>
<dbReference type="Proteomes" id="UP000306113">
    <property type="component" value="Unassembled WGS sequence"/>
</dbReference>
<dbReference type="InterPro" id="IPR015421">
    <property type="entry name" value="PyrdxlP-dep_Trfase_major"/>
</dbReference>